<dbReference type="InterPro" id="IPR050223">
    <property type="entry name" value="D-isomer_2-hydroxyacid_DH"/>
</dbReference>
<organism evidence="7 8">
    <name type="scientific">Alicyclobacillus fastidiosus</name>
    <dbReference type="NCBI Taxonomy" id="392011"/>
    <lineage>
        <taxon>Bacteria</taxon>
        <taxon>Bacillati</taxon>
        <taxon>Bacillota</taxon>
        <taxon>Bacilli</taxon>
        <taxon>Bacillales</taxon>
        <taxon>Alicyclobacillaceae</taxon>
        <taxon>Alicyclobacillus</taxon>
    </lineage>
</organism>
<dbReference type="Pfam" id="PF00389">
    <property type="entry name" value="2-Hacid_dh"/>
    <property type="match status" value="1"/>
</dbReference>
<dbReference type="CDD" id="cd12167">
    <property type="entry name" value="2-Hacid_dh_8"/>
    <property type="match status" value="1"/>
</dbReference>
<dbReference type="InterPro" id="IPR006139">
    <property type="entry name" value="D-isomer_2_OHA_DH_cat_dom"/>
</dbReference>
<proteinExistence type="inferred from homology"/>
<keyword evidence="2 4" id="KW-0560">Oxidoreductase</keyword>
<feature type="domain" description="D-isomer specific 2-hydroxyacid dehydrogenase catalytic" evidence="5">
    <location>
        <begin position="38"/>
        <end position="316"/>
    </location>
</feature>
<dbReference type="InterPro" id="IPR006140">
    <property type="entry name" value="D-isomer_DH_NAD-bd"/>
</dbReference>
<dbReference type="PANTHER" id="PTHR10996">
    <property type="entry name" value="2-HYDROXYACID DEHYDROGENASE-RELATED"/>
    <property type="match status" value="1"/>
</dbReference>
<dbReference type="Proteomes" id="UP001164761">
    <property type="component" value="Chromosome"/>
</dbReference>
<comment type="similarity">
    <text evidence="1 4">Belongs to the D-isomer specific 2-hydroxyacid dehydrogenase family.</text>
</comment>
<dbReference type="SUPFAM" id="SSF52283">
    <property type="entry name" value="Formate/glycerate dehydrogenase catalytic domain-like"/>
    <property type="match status" value="1"/>
</dbReference>
<feature type="domain" description="D-isomer specific 2-hydroxyacid dehydrogenase NAD-binding" evidence="6">
    <location>
        <begin position="142"/>
        <end position="285"/>
    </location>
</feature>
<evidence type="ECO:0000313" key="8">
    <source>
        <dbReference type="Proteomes" id="UP001164761"/>
    </source>
</evidence>
<dbReference type="RefSeq" id="WP_268008509.1">
    <property type="nucleotide sequence ID" value="NZ_BSUT01000001.1"/>
</dbReference>
<keyword evidence="3" id="KW-0520">NAD</keyword>
<name>A0ABY6ZQA4_9BACL</name>
<dbReference type="InterPro" id="IPR036291">
    <property type="entry name" value="NAD(P)-bd_dom_sf"/>
</dbReference>
<evidence type="ECO:0000313" key="7">
    <source>
        <dbReference type="EMBL" id="WAH44632.1"/>
    </source>
</evidence>
<protein>
    <submittedName>
        <fullName evidence="7">Hydroxyacid dehydrogenase</fullName>
    </submittedName>
</protein>
<dbReference type="EMBL" id="CP104067">
    <property type="protein sequence ID" value="WAH44632.1"/>
    <property type="molecule type" value="Genomic_DNA"/>
</dbReference>
<evidence type="ECO:0000256" key="3">
    <source>
        <dbReference type="ARBA" id="ARBA00023027"/>
    </source>
</evidence>
<evidence type="ECO:0000259" key="5">
    <source>
        <dbReference type="Pfam" id="PF00389"/>
    </source>
</evidence>
<dbReference type="Gene3D" id="3.40.50.720">
    <property type="entry name" value="NAD(P)-binding Rossmann-like Domain"/>
    <property type="match status" value="2"/>
</dbReference>
<keyword evidence="8" id="KW-1185">Reference proteome</keyword>
<evidence type="ECO:0000256" key="4">
    <source>
        <dbReference type="RuleBase" id="RU003719"/>
    </source>
</evidence>
<gene>
    <name evidence="7" type="ORF">NZD89_15825</name>
</gene>
<sequence>MNEESFPLVYPHNVRNQIEKLTDVYLAPQTSQSVSEDPALLRNAEVIFSGWGGPNLNEEFLQAAPDLKAFFYAAGSMKGIVTDACWQRNITFTSAYAANAVPVAEYTLSQILFSLKYGWHSALSIKQTKLFKKPPLPPAPGALGSTIGIISLGMVGRRVCKLLENFQVKVIAYDPFISERQASSLNVELCSLEDIFRLSDVVSLHTPWLKETEGMITGAHFEMMKPYATFINTARGAVVRENELIEVLKRRSDMIAILDVTYPEPPVSDSQLYSLPNVILTPHIAGSQGNECGRMGAYMLEELERYLEGRPLKWQVTKNNFSLMA</sequence>
<evidence type="ECO:0000259" key="6">
    <source>
        <dbReference type="Pfam" id="PF02826"/>
    </source>
</evidence>
<evidence type="ECO:0000256" key="1">
    <source>
        <dbReference type="ARBA" id="ARBA00005854"/>
    </source>
</evidence>
<evidence type="ECO:0000256" key="2">
    <source>
        <dbReference type="ARBA" id="ARBA00023002"/>
    </source>
</evidence>
<dbReference type="PANTHER" id="PTHR10996:SF178">
    <property type="entry name" value="2-HYDROXYACID DEHYDROGENASE YGL185C-RELATED"/>
    <property type="match status" value="1"/>
</dbReference>
<reference evidence="7" key="1">
    <citation type="submission" date="2022-08" db="EMBL/GenBank/DDBJ databases">
        <title>Alicyclobacillus fastidiosus DSM 17978, complete genome.</title>
        <authorList>
            <person name="Wang Q."/>
            <person name="Cai R."/>
            <person name="Wang Z."/>
        </authorList>
    </citation>
    <scope>NUCLEOTIDE SEQUENCE</scope>
    <source>
        <strain evidence="7">DSM 17978</strain>
    </source>
</reference>
<dbReference type="Pfam" id="PF02826">
    <property type="entry name" value="2-Hacid_dh_C"/>
    <property type="match status" value="1"/>
</dbReference>
<dbReference type="SUPFAM" id="SSF51735">
    <property type="entry name" value="NAD(P)-binding Rossmann-fold domains"/>
    <property type="match status" value="1"/>
</dbReference>
<accession>A0ABY6ZQA4</accession>